<dbReference type="GO" id="GO:2000008">
    <property type="term" value="P:regulation of protein localization to cell surface"/>
    <property type="evidence" value="ECO:0007669"/>
    <property type="project" value="UniProtKB-ARBA"/>
</dbReference>
<evidence type="ECO:0000256" key="9">
    <source>
        <dbReference type="SAM" id="SignalP"/>
    </source>
</evidence>
<feature type="chain" id="PRO_5042038405" description="Prolamin-like domain-containing protein" evidence="9">
    <location>
        <begin position="23"/>
        <end position="140"/>
    </location>
</feature>
<keyword evidence="3" id="KW-0964">Secreted</keyword>
<keyword evidence="5" id="KW-0278">Fertilization</keyword>
<evidence type="ECO:0000256" key="4">
    <source>
        <dbReference type="ARBA" id="ARBA00022729"/>
    </source>
</evidence>
<comment type="similarity">
    <text evidence="8">Belongs to the plant egg cell-secreted peptide family.</text>
</comment>
<dbReference type="EMBL" id="JAUHHV010000008">
    <property type="protein sequence ID" value="KAK1414996.1"/>
    <property type="molecule type" value="Genomic_DNA"/>
</dbReference>
<evidence type="ECO:0000313" key="12">
    <source>
        <dbReference type="Proteomes" id="UP001229421"/>
    </source>
</evidence>
<feature type="signal peptide" evidence="9">
    <location>
        <begin position="1"/>
        <end position="22"/>
    </location>
</feature>
<evidence type="ECO:0000259" key="10">
    <source>
        <dbReference type="Pfam" id="PF05617"/>
    </source>
</evidence>
<evidence type="ECO:0000313" key="11">
    <source>
        <dbReference type="EMBL" id="KAK1414996.1"/>
    </source>
</evidence>
<evidence type="ECO:0000256" key="6">
    <source>
        <dbReference type="ARBA" id="ARBA00023329"/>
    </source>
</evidence>
<dbReference type="InterPro" id="IPR044711">
    <property type="entry name" value="EC11-15"/>
</dbReference>
<dbReference type="InterPro" id="IPR008502">
    <property type="entry name" value="Prolamin-like"/>
</dbReference>
<protein>
    <recommendedName>
        <fullName evidence="10">Prolamin-like domain-containing protein</fullName>
    </recommendedName>
</protein>
<evidence type="ECO:0000256" key="7">
    <source>
        <dbReference type="ARBA" id="ARBA00034457"/>
    </source>
</evidence>
<dbReference type="GO" id="GO:0005576">
    <property type="term" value="C:extracellular region"/>
    <property type="evidence" value="ECO:0007669"/>
    <property type="project" value="UniProtKB-SubCell"/>
</dbReference>
<keyword evidence="6" id="KW-0968">Cytoplasmic vesicle</keyword>
<organism evidence="11 12">
    <name type="scientific">Tagetes erecta</name>
    <name type="common">African marigold</name>
    <dbReference type="NCBI Taxonomy" id="13708"/>
    <lineage>
        <taxon>Eukaryota</taxon>
        <taxon>Viridiplantae</taxon>
        <taxon>Streptophyta</taxon>
        <taxon>Embryophyta</taxon>
        <taxon>Tracheophyta</taxon>
        <taxon>Spermatophyta</taxon>
        <taxon>Magnoliopsida</taxon>
        <taxon>eudicotyledons</taxon>
        <taxon>Gunneridae</taxon>
        <taxon>Pentapetalae</taxon>
        <taxon>asterids</taxon>
        <taxon>campanulids</taxon>
        <taxon>Asterales</taxon>
        <taxon>Asteraceae</taxon>
        <taxon>Asteroideae</taxon>
        <taxon>Heliantheae alliance</taxon>
        <taxon>Tageteae</taxon>
        <taxon>Tagetes</taxon>
    </lineage>
</organism>
<evidence type="ECO:0000256" key="1">
    <source>
        <dbReference type="ARBA" id="ARBA00004541"/>
    </source>
</evidence>
<name>A0AAD8K4W4_TARER</name>
<proteinExistence type="inferred from homology"/>
<dbReference type="GO" id="GO:0031410">
    <property type="term" value="C:cytoplasmic vesicle"/>
    <property type="evidence" value="ECO:0007669"/>
    <property type="project" value="UniProtKB-SubCell"/>
</dbReference>
<keyword evidence="4 9" id="KW-0732">Signal</keyword>
<sequence>MAMTPLIPLMIITFFMAYTTSSRHIFGPVGDGGTTNNTVNGTRTIGDCWTAIYDVKTCGNEIASYFKNGTIDIGDSCCHAIKTVTRDCWPNLLSLVGITIEERNILRGYCDASGESSLSPVTNPVFQEPVSVNSVNVTTV</sequence>
<feature type="domain" description="Prolamin-like" evidence="10">
    <location>
        <begin position="47"/>
        <end position="111"/>
    </location>
</feature>
<keyword evidence="12" id="KW-1185">Reference proteome</keyword>
<dbReference type="Proteomes" id="UP001229421">
    <property type="component" value="Unassembled WGS sequence"/>
</dbReference>
<dbReference type="AlphaFoldDB" id="A0AAD8K4W4"/>
<evidence type="ECO:0000256" key="8">
    <source>
        <dbReference type="ARBA" id="ARBA00034484"/>
    </source>
</evidence>
<evidence type="ECO:0000256" key="3">
    <source>
        <dbReference type="ARBA" id="ARBA00022525"/>
    </source>
</evidence>
<dbReference type="GO" id="GO:0080155">
    <property type="term" value="P:regulation of double fertilization forming a zygote and endosperm"/>
    <property type="evidence" value="ECO:0007669"/>
    <property type="project" value="UniProtKB-ARBA"/>
</dbReference>
<dbReference type="Pfam" id="PF05617">
    <property type="entry name" value="Prolamin_like"/>
    <property type="match status" value="1"/>
</dbReference>
<reference evidence="11" key="1">
    <citation type="journal article" date="2023" name="bioRxiv">
        <title>Improved chromosome-level genome assembly for marigold (Tagetes erecta).</title>
        <authorList>
            <person name="Jiang F."/>
            <person name="Yuan L."/>
            <person name="Wang S."/>
            <person name="Wang H."/>
            <person name="Xu D."/>
            <person name="Wang A."/>
            <person name="Fan W."/>
        </authorList>
    </citation>
    <scope>NUCLEOTIDE SEQUENCE</scope>
    <source>
        <strain evidence="11">WSJ</strain>
        <tissue evidence="11">Leaf</tissue>
    </source>
</reference>
<evidence type="ECO:0000256" key="2">
    <source>
        <dbReference type="ARBA" id="ARBA00004613"/>
    </source>
</evidence>
<evidence type="ECO:0000256" key="5">
    <source>
        <dbReference type="ARBA" id="ARBA00023279"/>
    </source>
</evidence>
<dbReference type="PANTHER" id="PTHR35293:SF10">
    <property type="entry name" value="EGG CELL-SECRETED PROTEIN 1.2-RELATED"/>
    <property type="match status" value="1"/>
</dbReference>
<gene>
    <name evidence="11" type="ORF">QVD17_30765</name>
</gene>
<comment type="subcellular location">
    <subcellularLocation>
        <location evidence="1">Cytoplasmic vesicle</location>
    </subcellularLocation>
    <subcellularLocation>
        <location evidence="2">Secreted</location>
    </subcellularLocation>
</comment>
<comment type="function">
    <text evidence="7">Involved in the regulation of gamete interactions during the double fertilization and to prevent multiple-pollen tube attraction; mediates the redistribution of the gamete fusogen HAP2/GCS1 to the cell surface after secretion upon sperm arrival.</text>
</comment>
<dbReference type="PANTHER" id="PTHR35293">
    <property type="entry name" value="EGG CELL-SECRETED PROTEIN 1.5"/>
    <property type="match status" value="1"/>
</dbReference>
<dbReference type="GO" id="GO:0009567">
    <property type="term" value="P:double fertilization forming a zygote and endosperm"/>
    <property type="evidence" value="ECO:0007669"/>
    <property type="project" value="InterPro"/>
</dbReference>
<accession>A0AAD8K4W4</accession>
<comment type="caution">
    <text evidence="11">The sequence shown here is derived from an EMBL/GenBank/DDBJ whole genome shotgun (WGS) entry which is preliminary data.</text>
</comment>